<accession>A0A378IY51</accession>
<dbReference type="Proteomes" id="UP000254677">
    <property type="component" value="Unassembled WGS sequence"/>
</dbReference>
<feature type="transmembrane region" description="Helical" evidence="2">
    <location>
        <begin position="451"/>
        <end position="474"/>
    </location>
</feature>
<protein>
    <submittedName>
        <fullName evidence="3">Coiled-coil protein</fullName>
    </submittedName>
</protein>
<evidence type="ECO:0000256" key="1">
    <source>
        <dbReference type="SAM" id="Coils"/>
    </source>
</evidence>
<reference evidence="3 4" key="1">
    <citation type="submission" date="2018-06" db="EMBL/GenBank/DDBJ databases">
        <authorList>
            <consortium name="Pathogen Informatics"/>
            <person name="Doyle S."/>
        </authorList>
    </citation>
    <scope>NUCLEOTIDE SEQUENCE [LARGE SCALE GENOMIC DNA]</scope>
    <source>
        <strain evidence="3 4">NCTC13292</strain>
    </source>
</reference>
<feature type="transmembrane region" description="Helical" evidence="2">
    <location>
        <begin position="284"/>
        <end position="302"/>
    </location>
</feature>
<keyword evidence="1" id="KW-0175">Coiled coil</keyword>
<evidence type="ECO:0000313" key="4">
    <source>
        <dbReference type="Proteomes" id="UP000254677"/>
    </source>
</evidence>
<evidence type="ECO:0000313" key="3">
    <source>
        <dbReference type="EMBL" id="STX40394.1"/>
    </source>
</evidence>
<keyword evidence="2" id="KW-1133">Transmembrane helix</keyword>
<evidence type="ECO:0000256" key="2">
    <source>
        <dbReference type="SAM" id="Phobius"/>
    </source>
</evidence>
<keyword evidence="4" id="KW-1185">Reference proteome</keyword>
<dbReference type="RefSeq" id="WP_115220060.1">
    <property type="nucleotide sequence ID" value="NZ_UGOA01000001.1"/>
</dbReference>
<dbReference type="EMBL" id="UGOA01000001">
    <property type="protein sequence ID" value="STX40394.1"/>
    <property type="molecule type" value="Genomic_DNA"/>
</dbReference>
<proteinExistence type="predicted"/>
<keyword evidence="2" id="KW-0472">Membrane</keyword>
<name>A0A378IY51_9GAMM</name>
<sequence>MPPSHLNQLKDSFFNKKPKVSEAFDFKAADFNLNQLDAEFSSLYQLFLSNKKRWEKDRDNDIVCCMEALCDLMILYYQCNYDEATLNDLQKKKAEIVSFKTPSASSKSKEGKKAVPLSSFLRNKVSDTVSDYKASLTDSAKFRDNISNLNNNRIYWIYCHGMINNAIVLLQKSGIPDYLKRVNATFGHHYSMDDFVKALDKPQQVLYVLSVSIYALRFIINLVTVTKRVMDAESGNDLSGKKVLKQELEKSGFSMLNDSVWGTVNLLTNYNKLFHISVAAADKITVAFLVFDVALILASWLFEKAKYNHRIAELEEQQTTGLPKSEQQLAVINRQIDILNDEWAAQTSYYAFNVIAASAVVAGFGATLIFTGGLSLAYLAALSMLGTAMYVSADDYKTYKNSTIAIQRELVNGKLVDDTIHQELLIQLKKESSDAYSNFWKGLFYNTTGPAFFITAAAVSWPVALLMTAAYLFYQIDNSHKESMAENNSAPETPGIYRLIG</sequence>
<dbReference type="AlphaFoldDB" id="A0A378IY51"/>
<dbReference type="OrthoDB" id="5651293at2"/>
<keyword evidence="2" id="KW-0812">Transmembrane</keyword>
<organism evidence="3 4">
    <name type="scientific">Legionella donaldsonii</name>
    <dbReference type="NCBI Taxonomy" id="45060"/>
    <lineage>
        <taxon>Bacteria</taxon>
        <taxon>Pseudomonadati</taxon>
        <taxon>Pseudomonadota</taxon>
        <taxon>Gammaproteobacteria</taxon>
        <taxon>Legionellales</taxon>
        <taxon>Legionellaceae</taxon>
        <taxon>Legionella</taxon>
    </lineage>
</organism>
<gene>
    <name evidence="3" type="ORF">NCTC13292_00140</name>
</gene>
<feature type="coiled-coil region" evidence="1">
    <location>
        <begin position="297"/>
        <end position="342"/>
    </location>
</feature>